<gene>
    <name evidence="1" type="ORF">HK100_011601</name>
</gene>
<organism evidence="1 2">
    <name type="scientific">Physocladia obscura</name>
    <dbReference type="NCBI Taxonomy" id="109957"/>
    <lineage>
        <taxon>Eukaryota</taxon>
        <taxon>Fungi</taxon>
        <taxon>Fungi incertae sedis</taxon>
        <taxon>Chytridiomycota</taxon>
        <taxon>Chytridiomycota incertae sedis</taxon>
        <taxon>Chytridiomycetes</taxon>
        <taxon>Chytridiales</taxon>
        <taxon>Chytriomycetaceae</taxon>
        <taxon>Physocladia</taxon>
    </lineage>
</organism>
<proteinExistence type="predicted"/>
<feature type="non-terminal residue" evidence="1">
    <location>
        <position position="59"/>
    </location>
</feature>
<dbReference type="Proteomes" id="UP001211907">
    <property type="component" value="Unassembled WGS sequence"/>
</dbReference>
<dbReference type="AlphaFoldDB" id="A0AAD5T3Z6"/>
<comment type="caution">
    <text evidence="1">The sequence shown here is derived from an EMBL/GenBank/DDBJ whole genome shotgun (WGS) entry which is preliminary data.</text>
</comment>
<dbReference type="EMBL" id="JADGJH010000737">
    <property type="protein sequence ID" value="KAJ3123443.1"/>
    <property type="molecule type" value="Genomic_DNA"/>
</dbReference>
<evidence type="ECO:0000313" key="1">
    <source>
        <dbReference type="EMBL" id="KAJ3123443.1"/>
    </source>
</evidence>
<reference evidence="1" key="1">
    <citation type="submission" date="2020-05" db="EMBL/GenBank/DDBJ databases">
        <title>Phylogenomic resolution of chytrid fungi.</title>
        <authorList>
            <person name="Stajich J.E."/>
            <person name="Amses K."/>
            <person name="Simmons R."/>
            <person name="Seto K."/>
            <person name="Myers J."/>
            <person name="Bonds A."/>
            <person name="Quandt C.A."/>
            <person name="Barry K."/>
            <person name="Liu P."/>
            <person name="Grigoriev I."/>
            <person name="Longcore J.E."/>
            <person name="James T.Y."/>
        </authorList>
    </citation>
    <scope>NUCLEOTIDE SEQUENCE</scope>
    <source>
        <strain evidence="1">JEL0513</strain>
    </source>
</reference>
<name>A0AAD5T3Z6_9FUNG</name>
<evidence type="ECO:0000313" key="2">
    <source>
        <dbReference type="Proteomes" id="UP001211907"/>
    </source>
</evidence>
<protein>
    <submittedName>
        <fullName evidence="1">Uncharacterized protein</fullName>
    </submittedName>
</protein>
<accession>A0AAD5T3Z6</accession>
<sequence>MSRNWPEGIAKIDFREQPPNFLQLTRLADPIFDALQTAEERYGIPENFLEIEVRNPQIQ</sequence>
<keyword evidence="2" id="KW-1185">Reference proteome</keyword>